<name>A0ACB9NF40_BAUVA</name>
<evidence type="ECO:0000313" key="2">
    <source>
        <dbReference type="Proteomes" id="UP000828941"/>
    </source>
</evidence>
<accession>A0ACB9NF40</accession>
<keyword evidence="2" id="KW-1185">Reference proteome</keyword>
<protein>
    <submittedName>
        <fullName evidence="1">Uncharacterized protein</fullName>
    </submittedName>
</protein>
<gene>
    <name evidence="1" type="ORF">L6164_018572</name>
</gene>
<comment type="caution">
    <text evidence="1">The sequence shown here is derived from an EMBL/GenBank/DDBJ whole genome shotgun (WGS) entry which is preliminary data.</text>
</comment>
<organism evidence="1 2">
    <name type="scientific">Bauhinia variegata</name>
    <name type="common">Purple orchid tree</name>
    <name type="synonym">Phanera variegata</name>
    <dbReference type="NCBI Taxonomy" id="167791"/>
    <lineage>
        <taxon>Eukaryota</taxon>
        <taxon>Viridiplantae</taxon>
        <taxon>Streptophyta</taxon>
        <taxon>Embryophyta</taxon>
        <taxon>Tracheophyta</taxon>
        <taxon>Spermatophyta</taxon>
        <taxon>Magnoliopsida</taxon>
        <taxon>eudicotyledons</taxon>
        <taxon>Gunneridae</taxon>
        <taxon>Pentapetalae</taxon>
        <taxon>rosids</taxon>
        <taxon>fabids</taxon>
        <taxon>Fabales</taxon>
        <taxon>Fabaceae</taxon>
        <taxon>Cercidoideae</taxon>
        <taxon>Cercideae</taxon>
        <taxon>Bauhiniinae</taxon>
        <taxon>Bauhinia</taxon>
    </lineage>
</organism>
<proteinExistence type="predicted"/>
<dbReference type="Proteomes" id="UP000828941">
    <property type="component" value="Chromosome 7"/>
</dbReference>
<dbReference type="EMBL" id="CM039432">
    <property type="protein sequence ID" value="KAI4333811.1"/>
    <property type="molecule type" value="Genomic_DNA"/>
</dbReference>
<reference evidence="1 2" key="1">
    <citation type="journal article" date="2022" name="DNA Res.">
        <title>Chromosomal-level genome assembly of the orchid tree Bauhinia variegata (Leguminosae; Cercidoideae) supports the allotetraploid origin hypothesis of Bauhinia.</title>
        <authorList>
            <person name="Zhong Y."/>
            <person name="Chen Y."/>
            <person name="Zheng D."/>
            <person name="Pang J."/>
            <person name="Liu Y."/>
            <person name="Luo S."/>
            <person name="Meng S."/>
            <person name="Qian L."/>
            <person name="Wei D."/>
            <person name="Dai S."/>
            <person name="Zhou R."/>
        </authorList>
    </citation>
    <scope>NUCLEOTIDE SEQUENCE [LARGE SCALE GENOMIC DNA]</scope>
    <source>
        <strain evidence="1">BV-YZ2020</strain>
    </source>
</reference>
<evidence type="ECO:0000313" key="1">
    <source>
        <dbReference type="EMBL" id="KAI4333811.1"/>
    </source>
</evidence>
<sequence length="662" mass="75301">MRASNAKNLRILFRFGTKAYYSISSEISELALRDQSALASLRLKPASDSGESPKRLPGELSSLLHDSSLVKKADPAKTDDVENMERIQDIPWLTNSVYGHISKGRNRVSREKKQKWVFKSSQSNRFAKLVKMCADKLGTDTTLEVFGKLGRETSVKEYNALIEICIDKARETNDEDVAIEQVSKIFHLFESMKEKDFELEEETYGPLLMYLIDMGMIDEFHYFCEVIKDKNPNSVSKLGYYEMKLWLGVDNEEKIQELCDYVAVNNGEDTSDLRENYLLALCESDRKKELLELLEIINITKLSSAKYVENIFRSLGRLLLESVTEKLLLAFKTCGHEEDSISNFISIYAVSIPNLVVEDIISKFKDLHQRLDVSPSSLSYERLILYSCDLHKVSVALDIVDEMCEGGSSLSTKLLRTILRVIEETCDYNLVHRIYSMIYRHDLNPNVETLRWMINICVEMKDFEGAYKMIKDLEGRNAYASGGQLEKGKQGVSNPSILVKNSIEIKSALVSTLASHGQFSEAFHIYEEIKQAGHNVEPRAVISLIENTQSDEQLDRLLQLLQELRDPDYWLDGCCRIILYCIRNKNLSSAVDLSKQLKDKFNDDELVMEALFDKVFSLISTSESSQLQIGLDLLTVMKDDHGLKPSQKCADFFQSACSSSSV</sequence>